<sequence>MIVFKCQSTKIKVLKSSSKNNQSTKIKGSYEK</sequence>
<dbReference type="EMBL" id="GGEC01088635">
    <property type="protein sequence ID" value="MBX69119.1"/>
    <property type="molecule type" value="Transcribed_RNA"/>
</dbReference>
<dbReference type="AlphaFoldDB" id="A0A2P2QQ08"/>
<evidence type="ECO:0000313" key="1">
    <source>
        <dbReference type="EMBL" id="MBX69119.1"/>
    </source>
</evidence>
<organism evidence="1">
    <name type="scientific">Rhizophora mucronata</name>
    <name type="common">Asiatic mangrove</name>
    <dbReference type="NCBI Taxonomy" id="61149"/>
    <lineage>
        <taxon>Eukaryota</taxon>
        <taxon>Viridiplantae</taxon>
        <taxon>Streptophyta</taxon>
        <taxon>Embryophyta</taxon>
        <taxon>Tracheophyta</taxon>
        <taxon>Spermatophyta</taxon>
        <taxon>Magnoliopsida</taxon>
        <taxon>eudicotyledons</taxon>
        <taxon>Gunneridae</taxon>
        <taxon>Pentapetalae</taxon>
        <taxon>rosids</taxon>
        <taxon>fabids</taxon>
        <taxon>Malpighiales</taxon>
        <taxon>Rhizophoraceae</taxon>
        <taxon>Rhizophora</taxon>
    </lineage>
</organism>
<protein>
    <submittedName>
        <fullName evidence="1">Uncharacterized protein</fullName>
    </submittedName>
</protein>
<proteinExistence type="predicted"/>
<name>A0A2P2QQ08_RHIMU</name>
<accession>A0A2P2QQ08</accession>
<reference evidence="1" key="1">
    <citation type="submission" date="2018-02" db="EMBL/GenBank/DDBJ databases">
        <title>Rhizophora mucronata_Transcriptome.</title>
        <authorList>
            <person name="Meera S.P."/>
            <person name="Sreeshan A."/>
            <person name="Augustine A."/>
        </authorList>
    </citation>
    <scope>NUCLEOTIDE SEQUENCE</scope>
    <source>
        <tissue evidence="1">Leaf</tissue>
    </source>
</reference>